<dbReference type="Pfam" id="PF13641">
    <property type="entry name" value="Glyco_tranf_2_3"/>
    <property type="match status" value="1"/>
</dbReference>
<evidence type="ECO:0000313" key="1">
    <source>
        <dbReference type="EMBL" id="TFD29219.1"/>
    </source>
</evidence>
<dbReference type="AlphaFoldDB" id="A0A4R8ZL97"/>
<proteinExistence type="predicted"/>
<gene>
    <name evidence="1" type="ORF">E3T27_00355</name>
</gene>
<dbReference type="SUPFAM" id="SSF53448">
    <property type="entry name" value="Nucleotide-diphospho-sugar transferases"/>
    <property type="match status" value="1"/>
</dbReference>
<evidence type="ECO:0000313" key="2">
    <source>
        <dbReference type="Proteomes" id="UP000298424"/>
    </source>
</evidence>
<dbReference type="GO" id="GO:0016740">
    <property type="term" value="F:transferase activity"/>
    <property type="evidence" value="ECO:0007669"/>
    <property type="project" value="UniProtKB-KW"/>
</dbReference>
<dbReference type="PANTHER" id="PTHR43179:SF7">
    <property type="entry name" value="RHAMNOSYLTRANSFERASE WBBL"/>
    <property type="match status" value="1"/>
</dbReference>
<protein>
    <submittedName>
        <fullName evidence="1">Glycosyltransferase family 2 protein</fullName>
    </submittedName>
</protein>
<dbReference type="RefSeq" id="WP_134571225.1">
    <property type="nucleotide sequence ID" value="NZ_SOGT01000001.1"/>
</dbReference>
<name>A0A4R8ZL97_9MICO</name>
<keyword evidence="2" id="KW-1185">Reference proteome</keyword>
<accession>A0A4R8ZL97</accession>
<dbReference type="Proteomes" id="UP000298424">
    <property type="component" value="Unassembled WGS sequence"/>
</dbReference>
<dbReference type="PANTHER" id="PTHR43179">
    <property type="entry name" value="RHAMNOSYLTRANSFERASE WBBL"/>
    <property type="match status" value="1"/>
</dbReference>
<organism evidence="1 2">
    <name type="scientific">Cryobacterium lyxosi</name>
    <dbReference type="NCBI Taxonomy" id="1259228"/>
    <lineage>
        <taxon>Bacteria</taxon>
        <taxon>Bacillati</taxon>
        <taxon>Actinomycetota</taxon>
        <taxon>Actinomycetes</taxon>
        <taxon>Micrococcales</taxon>
        <taxon>Microbacteriaceae</taxon>
        <taxon>Cryobacterium</taxon>
    </lineage>
</organism>
<keyword evidence="1" id="KW-0808">Transferase</keyword>
<reference evidence="1 2" key="1">
    <citation type="submission" date="2019-03" db="EMBL/GenBank/DDBJ databases">
        <title>Genomics of glacier-inhabiting Cryobacterium strains.</title>
        <authorList>
            <person name="Liu Q."/>
            <person name="Xin Y.-H."/>
        </authorList>
    </citation>
    <scope>NUCLEOTIDE SEQUENCE [LARGE SCALE GENOMIC DNA]</scope>
    <source>
        <strain evidence="1 2">TMT1-1</strain>
    </source>
</reference>
<dbReference type="OrthoDB" id="9771846at2"/>
<dbReference type="InterPro" id="IPR029044">
    <property type="entry name" value="Nucleotide-diphossugar_trans"/>
</dbReference>
<dbReference type="Gene3D" id="3.90.550.10">
    <property type="entry name" value="Spore Coat Polysaccharide Biosynthesis Protein SpsA, Chain A"/>
    <property type="match status" value="1"/>
</dbReference>
<comment type="caution">
    <text evidence="1">The sequence shown here is derived from an EMBL/GenBank/DDBJ whole genome shotgun (WGS) entry which is preliminary data.</text>
</comment>
<sequence>MSPSVLLVTVAFNSSSVMNDFLKSIEVGTSHEHEVVVVDNASSDLDTLREIVARHPSVRLHELAQNHGYGGGMNAGVKFAGSSSDYILVANPDVSFLPGSIDTLIDSAEHTPSGGAFGPAILNADGTLYPSARELPSLRTGIGHALFGRAWPENPWTRGYRVPVSAADGQRHAGWLSGACVLIRTGAFEQLSGFDTSYFMYFEDVDLGERLTAHGWSNVYLPEAQVMHSGAHSTSQSPTSMGQAHHDSAYRYLSRRYSGPHLALLRGVLRLGLYLRRRWLTRKH</sequence>
<dbReference type="EMBL" id="SOGT01000001">
    <property type="protein sequence ID" value="TFD29219.1"/>
    <property type="molecule type" value="Genomic_DNA"/>
</dbReference>
<dbReference type="CDD" id="cd04186">
    <property type="entry name" value="GT_2_like_c"/>
    <property type="match status" value="1"/>
</dbReference>